<dbReference type="GO" id="GO:0070507">
    <property type="term" value="P:regulation of microtubule cytoskeleton organization"/>
    <property type="evidence" value="ECO:0007669"/>
    <property type="project" value="InterPro"/>
</dbReference>
<evidence type="ECO:0000256" key="3">
    <source>
        <dbReference type="ARBA" id="ARBA00018408"/>
    </source>
</evidence>
<dbReference type="InterPro" id="IPR037692">
    <property type="entry name" value="CEP70"/>
</dbReference>
<keyword evidence="5" id="KW-0802">TPR repeat</keyword>
<feature type="region of interest" description="Disordered" evidence="10">
    <location>
        <begin position="875"/>
        <end position="899"/>
    </location>
</feature>
<feature type="region of interest" description="Disordered" evidence="10">
    <location>
        <begin position="570"/>
        <end position="593"/>
    </location>
</feature>
<dbReference type="eggNOG" id="ENOG502RC83">
    <property type="taxonomic scope" value="Eukaryota"/>
</dbReference>
<reference evidence="11 12" key="1">
    <citation type="submission" date="2009-11" db="EMBL/GenBank/DDBJ databases">
        <title>Annotation of Allomyces macrogynus ATCC 38327.</title>
        <authorList>
            <consortium name="The Broad Institute Genome Sequencing Platform"/>
            <person name="Russ C."/>
            <person name="Cuomo C."/>
            <person name="Burger G."/>
            <person name="Gray M.W."/>
            <person name="Holland P.W.H."/>
            <person name="King N."/>
            <person name="Lang F.B.F."/>
            <person name="Roger A.J."/>
            <person name="Ruiz-Trillo I."/>
            <person name="Young S.K."/>
            <person name="Zeng Q."/>
            <person name="Gargeya S."/>
            <person name="Fitzgerald M."/>
            <person name="Haas B."/>
            <person name="Abouelleil A."/>
            <person name="Alvarado L."/>
            <person name="Arachchi H.M."/>
            <person name="Berlin A."/>
            <person name="Chapman S.B."/>
            <person name="Gearin G."/>
            <person name="Goldberg J."/>
            <person name="Griggs A."/>
            <person name="Gujja S."/>
            <person name="Hansen M."/>
            <person name="Heiman D."/>
            <person name="Howarth C."/>
            <person name="Larimer J."/>
            <person name="Lui A."/>
            <person name="MacDonald P.J.P."/>
            <person name="McCowen C."/>
            <person name="Montmayeur A."/>
            <person name="Murphy C."/>
            <person name="Neiman D."/>
            <person name="Pearson M."/>
            <person name="Priest M."/>
            <person name="Roberts A."/>
            <person name="Saif S."/>
            <person name="Shea T."/>
            <person name="Sisk P."/>
            <person name="Stolte C."/>
            <person name="Sykes S."/>
            <person name="Wortman J."/>
            <person name="Nusbaum C."/>
            <person name="Birren B."/>
        </authorList>
    </citation>
    <scope>NUCLEOTIDE SEQUENCE [LARGE SCALE GENOMIC DNA]</scope>
    <source>
        <strain evidence="11 12">ATCC 38327</strain>
    </source>
</reference>
<evidence type="ECO:0000256" key="4">
    <source>
        <dbReference type="ARBA" id="ARBA00022490"/>
    </source>
</evidence>
<feature type="compositionally biased region" description="Polar residues" evidence="10">
    <location>
        <begin position="1"/>
        <end position="10"/>
    </location>
</feature>
<feature type="coiled-coil region" evidence="9">
    <location>
        <begin position="427"/>
        <end position="458"/>
    </location>
</feature>
<dbReference type="GO" id="GO:0005815">
    <property type="term" value="C:microtubule organizing center"/>
    <property type="evidence" value="ECO:0007669"/>
    <property type="project" value="TreeGrafter"/>
</dbReference>
<evidence type="ECO:0000256" key="2">
    <source>
        <dbReference type="ARBA" id="ARBA00011832"/>
    </source>
</evidence>
<feature type="coiled-coil region" evidence="9">
    <location>
        <begin position="496"/>
        <end position="523"/>
    </location>
</feature>
<feature type="compositionally biased region" description="Basic and acidic residues" evidence="10">
    <location>
        <begin position="955"/>
        <end position="965"/>
    </location>
</feature>
<evidence type="ECO:0000256" key="8">
    <source>
        <dbReference type="ARBA" id="ARBA00025273"/>
    </source>
</evidence>
<feature type="compositionally biased region" description="Low complexity" evidence="10">
    <location>
        <begin position="252"/>
        <end position="308"/>
    </location>
</feature>
<comment type="subunit">
    <text evidence="2">Directly interacts with tubulin-gamma; this interaction determines centrosomal localization.</text>
</comment>
<evidence type="ECO:0000256" key="9">
    <source>
        <dbReference type="SAM" id="Coils"/>
    </source>
</evidence>
<feature type="region of interest" description="Disordered" evidence="10">
    <location>
        <begin position="941"/>
        <end position="979"/>
    </location>
</feature>
<gene>
    <name evidence="11" type="ORF">AMAG_05688</name>
</gene>
<feature type="compositionally biased region" description="Basic and acidic residues" evidence="10">
    <location>
        <begin position="205"/>
        <end position="230"/>
    </location>
</feature>
<dbReference type="OrthoDB" id="2020926at2759"/>
<keyword evidence="7" id="KW-0206">Cytoskeleton</keyword>
<comment type="function">
    <text evidence="8">Plays a role in the organization of both preexisting and nascent microtubules in interphase cells. During mitosis, required for the organization and orientation of the mitotic spindle.</text>
</comment>
<evidence type="ECO:0000256" key="5">
    <source>
        <dbReference type="ARBA" id="ARBA00022803"/>
    </source>
</evidence>
<keyword evidence="12" id="KW-1185">Reference proteome</keyword>
<evidence type="ECO:0000313" key="11">
    <source>
        <dbReference type="EMBL" id="KNE60278.1"/>
    </source>
</evidence>
<dbReference type="PANTHER" id="PTHR14594:SF1">
    <property type="entry name" value="CENTROSOMAL PROTEIN OF 70 KDA"/>
    <property type="match status" value="1"/>
</dbReference>
<proteinExistence type="predicted"/>
<dbReference type="GO" id="GO:0043015">
    <property type="term" value="F:gamma-tubulin binding"/>
    <property type="evidence" value="ECO:0007669"/>
    <property type="project" value="InterPro"/>
</dbReference>
<dbReference type="GO" id="GO:0060271">
    <property type="term" value="P:cilium assembly"/>
    <property type="evidence" value="ECO:0007669"/>
    <property type="project" value="InterPro"/>
</dbReference>
<dbReference type="Proteomes" id="UP000054350">
    <property type="component" value="Unassembled WGS sequence"/>
</dbReference>
<dbReference type="AlphaFoldDB" id="A0A0L0SCK4"/>
<organism evidence="11 12">
    <name type="scientific">Allomyces macrogynus (strain ATCC 38327)</name>
    <name type="common">Allomyces javanicus var. macrogynus</name>
    <dbReference type="NCBI Taxonomy" id="578462"/>
    <lineage>
        <taxon>Eukaryota</taxon>
        <taxon>Fungi</taxon>
        <taxon>Fungi incertae sedis</taxon>
        <taxon>Blastocladiomycota</taxon>
        <taxon>Blastocladiomycetes</taxon>
        <taxon>Blastocladiales</taxon>
        <taxon>Blastocladiaceae</taxon>
        <taxon>Allomyces</taxon>
    </lineage>
</organism>
<feature type="compositionally biased region" description="Low complexity" evidence="10">
    <location>
        <begin position="888"/>
        <end position="899"/>
    </location>
</feature>
<evidence type="ECO:0000313" key="12">
    <source>
        <dbReference type="Proteomes" id="UP000054350"/>
    </source>
</evidence>
<sequence>MAPPTTNASMFSPGGDGDVTDSVFSTPRPLLENTAIHTADAVKYLLHGPAPGGAEPSIDYAALRLALDREEVEYRSYGTRSPSPKTPDHLKSQRAPRPAWAVEEEERQRRDQQTRSEQPHLQQLPSTPVAARQPSPLRPAALRNFPDIPADTPSRSPSPPAPSFLNRTDGPFASYRPPPPPRASAPPAVEDISTSAARSSPIMPELRRAANRAARDRARSTSARGNEDLSSHPSSVLPEVPYPVSRKRAHRTATAAAAGRGRTVTADSAVSSEASGSPSITSVPSSMPRSASSVTTPSSSSYTTSSRSSRPHHHRASAAAVARSRALRELSEFMQATGLPPLPPNVVDVKLPEVVQVSLDHAIPHVMNEFNRRGDLIRELVQRLSKEEEEEIARRRVRDAIKAAGGGDTTQIDRILAAQKGGSKNHVEDLRIKYEQVRAQAERDAAEAQALRDELQTVTTKSAAQQRRAEQSFQTVAAQFRKPGHGALDQVTTEVVDVYERKVDGLQQEIKNLRDQVRRMTRAEGHSPAPPMLDEVPAPPDQFLRLKHTLEQQIGLLQKKIDEQQKVIHRRAERDQPHAPPAPPTGGSTRDRIRRDKLHFQLKLYEIDAMPAEQCRDVLKDVCIRLHVKGVHAVVNALEEVAKVVHMVPKMQQYIRQVDELVWRRPLVDPADKNGNRKPSNAKKAADPQGIHAVRDTFRVLQFWAQELEVLDHARTYRTRLFQLLGVDPDRLPGETPDEDAELMAVEEIKRLLAFEKNTHRRETRQLAVATGEGTSPEATYARVVSHFCNLFEVSTLADAFPKLNELFVFTAEVENGLRRLRDVLGVGEGVPVTPAAVLNRAADELLVRVAGASFRVEDAEDMRDLDRVPVTFATAEPNSRPPTGTLPAPSRSPVAASASAAASFMRSTAADRGRGNGPNDVLRDLEQLLDRVSHEEAELMDEDADLELPSFLRRSPDPTRRGFDDDNNDDDSLQKAGV</sequence>
<feature type="compositionally biased region" description="Basic and acidic residues" evidence="10">
    <location>
        <begin position="106"/>
        <end position="118"/>
    </location>
</feature>
<evidence type="ECO:0000256" key="10">
    <source>
        <dbReference type="SAM" id="MobiDB-lite"/>
    </source>
</evidence>
<name>A0A0L0SCK4_ALLM3</name>
<comment type="subcellular location">
    <subcellularLocation>
        <location evidence="1">Cytoplasm</location>
        <location evidence="1">Cytoskeleton</location>
        <location evidence="1">Microtubule organizing center</location>
        <location evidence="1">Centrosome</location>
    </subcellularLocation>
</comment>
<keyword evidence="6 9" id="KW-0175">Coiled coil</keyword>
<evidence type="ECO:0000256" key="6">
    <source>
        <dbReference type="ARBA" id="ARBA00023054"/>
    </source>
</evidence>
<dbReference type="STRING" id="578462.A0A0L0SCK4"/>
<accession>A0A0L0SCK4</accession>
<evidence type="ECO:0000256" key="1">
    <source>
        <dbReference type="ARBA" id="ARBA00004300"/>
    </source>
</evidence>
<feature type="region of interest" description="Disordered" evidence="10">
    <location>
        <begin position="75"/>
        <end position="323"/>
    </location>
</feature>
<reference evidence="12" key="2">
    <citation type="submission" date="2009-11" db="EMBL/GenBank/DDBJ databases">
        <title>The Genome Sequence of Allomyces macrogynus strain ATCC 38327.</title>
        <authorList>
            <consortium name="The Broad Institute Genome Sequencing Platform"/>
            <person name="Russ C."/>
            <person name="Cuomo C."/>
            <person name="Shea T."/>
            <person name="Young S.K."/>
            <person name="Zeng Q."/>
            <person name="Koehrsen M."/>
            <person name="Haas B."/>
            <person name="Borodovsky M."/>
            <person name="Guigo R."/>
            <person name="Alvarado L."/>
            <person name="Berlin A."/>
            <person name="Borenstein D."/>
            <person name="Chen Z."/>
            <person name="Engels R."/>
            <person name="Freedman E."/>
            <person name="Gellesch M."/>
            <person name="Goldberg J."/>
            <person name="Griggs A."/>
            <person name="Gujja S."/>
            <person name="Heiman D."/>
            <person name="Hepburn T."/>
            <person name="Howarth C."/>
            <person name="Jen D."/>
            <person name="Larson L."/>
            <person name="Lewis B."/>
            <person name="Mehta T."/>
            <person name="Park D."/>
            <person name="Pearson M."/>
            <person name="Roberts A."/>
            <person name="Saif S."/>
            <person name="Shenoy N."/>
            <person name="Sisk P."/>
            <person name="Stolte C."/>
            <person name="Sykes S."/>
            <person name="Walk T."/>
            <person name="White J."/>
            <person name="Yandava C."/>
            <person name="Burger G."/>
            <person name="Gray M.W."/>
            <person name="Holland P.W.H."/>
            <person name="King N."/>
            <person name="Lang F.B.F."/>
            <person name="Roger A.J."/>
            <person name="Ruiz-Trillo I."/>
            <person name="Lander E."/>
            <person name="Nusbaum C."/>
        </authorList>
    </citation>
    <scope>NUCLEOTIDE SEQUENCE [LARGE SCALE GENOMIC DNA]</scope>
    <source>
        <strain evidence="12">ATCC 38327</strain>
    </source>
</reference>
<feature type="region of interest" description="Disordered" evidence="10">
    <location>
        <begin position="1"/>
        <end position="26"/>
    </location>
</feature>
<dbReference type="EMBL" id="GG745336">
    <property type="protein sequence ID" value="KNE60278.1"/>
    <property type="molecule type" value="Genomic_DNA"/>
</dbReference>
<keyword evidence="4" id="KW-0963">Cytoplasm</keyword>
<evidence type="ECO:0000256" key="7">
    <source>
        <dbReference type="ARBA" id="ARBA00023212"/>
    </source>
</evidence>
<dbReference type="VEuPathDB" id="FungiDB:AMAG_05688"/>
<dbReference type="PANTHER" id="PTHR14594">
    <property type="entry name" value="CENTROSOMAL PROTEIN OF 70 KDA"/>
    <property type="match status" value="1"/>
</dbReference>
<protein>
    <recommendedName>
        <fullName evidence="3">Centrosomal protein of 70 kDa</fullName>
    </recommendedName>
</protein>